<evidence type="ECO:0000256" key="3">
    <source>
        <dbReference type="ARBA" id="ARBA00022801"/>
    </source>
</evidence>
<dbReference type="CDD" id="cd02440">
    <property type="entry name" value="AdoMet_MTases"/>
    <property type="match status" value="1"/>
</dbReference>
<keyword evidence="3 5" id="KW-0378">Hydrolase</keyword>
<dbReference type="Pfam" id="PF13649">
    <property type="entry name" value="Methyltransf_25"/>
    <property type="match status" value="1"/>
</dbReference>
<accession>A0A4Y6PWI7</accession>
<evidence type="ECO:0000313" key="6">
    <source>
        <dbReference type="Proteomes" id="UP000315995"/>
    </source>
</evidence>
<organism evidence="5 6">
    <name type="scientific">Persicimonas caeni</name>
    <dbReference type="NCBI Taxonomy" id="2292766"/>
    <lineage>
        <taxon>Bacteria</taxon>
        <taxon>Deltaproteobacteria</taxon>
        <taxon>Bradymonadales</taxon>
        <taxon>Bradymonadaceae</taxon>
        <taxon>Persicimonas</taxon>
    </lineage>
</organism>
<dbReference type="RefSeq" id="WP_141198582.1">
    <property type="nucleotide sequence ID" value="NZ_CP041186.1"/>
</dbReference>
<dbReference type="SUPFAM" id="SSF53335">
    <property type="entry name" value="S-adenosyl-L-methionine-dependent methyltransferases"/>
    <property type="match status" value="1"/>
</dbReference>
<dbReference type="Gene3D" id="3.40.630.10">
    <property type="entry name" value="Zn peptidases"/>
    <property type="match status" value="1"/>
</dbReference>
<dbReference type="Proteomes" id="UP000315995">
    <property type="component" value="Chromosome"/>
</dbReference>
<dbReference type="InterPro" id="IPR002933">
    <property type="entry name" value="Peptidase_M20"/>
</dbReference>
<dbReference type="InterPro" id="IPR051458">
    <property type="entry name" value="Cyt/Met_Dipeptidase"/>
</dbReference>
<dbReference type="PANTHER" id="PTHR43270:SF12">
    <property type="entry name" value="SUCCINYL-DIAMINOPIMELATE DESUCCINYLASE"/>
    <property type="match status" value="1"/>
</dbReference>
<dbReference type="InterPro" id="IPR029063">
    <property type="entry name" value="SAM-dependent_MTases_sf"/>
</dbReference>
<accession>A0A5B8YB28</accession>
<dbReference type="GO" id="GO:0046872">
    <property type="term" value="F:metal ion binding"/>
    <property type="evidence" value="ECO:0007669"/>
    <property type="project" value="UniProtKB-KW"/>
</dbReference>
<dbReference type="OrthoDB" id="9792335at2"/>
<keyword evidence="1" id="KW-0645">Protease</keyword>
<dbReference type="EMBL" id="CP041186">
    <property type="protein sequence ID" value="QDG52105.1"/>
    <property type="molecule type" value="Genomic_DNA"/>
</dbReference>
<dbReference type="GO" id="GO:0008233">
    <property type="term" value="F:peptidase activity"/>
    <property type="evidence" value="ECO:0007669"/>
    <property type="project" value="UniProtKB-KW"/>
</dbReference>
<dbReference type="Pfam" id="PF01546">
    <property type="entry name" value="Peptidase_M20"/>
    <property type="match status" value="1"/>
</dbReference>
<dbReference type="SUPFAM" id="SSF53187">
    <property type="entry name" value="Zn-dependent exopeptidases"/>
    <property type="match status" value="1"/>
</dbReference>
<dbReference type="Gene3D" id="3.40.50.150">
    <property type="entry name" value="Vaccinia Virus protein VP39"/>
    <property type="match status" value="1"/>
</dbReference>
<evidence type="ECO:0000256" key="2">
    <source>
        <dbReference type="ARBA" id="ARBA00022723"/>
    </source>
</evidence>
<evidence type="ECO:0000313" key="5">
    <source>
        <dbReference type="EMBL" id="QDG52105.1"/>
    </source>
</evidence>
<dbReference type="InterPro" id="IPR041698">
    <property type="entry name" value="Methyltransf_25"/>
</dbReference>
<dbReference type="PANTHER" id="PTHR43270">
    <property type="entry name" value="BETA-ALA-HIS DIPEPTIDASE"/>
    <property type="match status" value="1"/>
</dbReference>
<evidence type="ECO:0000259" key="4">
    <source>
        <dbReference type="Pfam" id="PF13649"/>
    </source>
</evidence>
<protein>
    <submittedName>
        <fullName evidence="5">M20/M25/M40 family metallo-hydrolase</fullName>
    </submittedName>
</protein>
<keyword evidence="6" id="KW-1185">Reference proteome</keyword>
<keyword evidence="2" id="KW-0479">Metal-binding</keyword>
<feature type="domain" description="Methyltransferase" evidence="4">
    <location>
        <begin position="40"/>
        <end position="138"/>
    </location>
</feature>
<proteinExistence type="predicted"/>
<dbReference type="GO" id="GO:0006508">
    <property type="term" value="P:proteolysis"/>
    <property type="evidence" value="ECO:0007669"/>
    <property type="project" value="UniProtKB-KW"/>
</dbReference>
<gene>
    <name evidence="5" type="ORF">FIV42_15545</name>
</gene>
<name>A0A4Y6PWI7_PERCE</name>
<sequence>MTTSPYLASVHDRIGGIPEVMGPWQLELLLAHGLDQNSTVVDIGCGTLRGGLHVIRHLEPGRYVGVDPLAELVEEGRKLVREAGLADKNPVLGCLSDLSNVTSRSADFVLTQSVLNHLGAEQVEATVARVASVLADDGKWLSTGRISEAVERVDEGQPHPRRPNERLDSVMGRAWFERLLSEHGLVIETLTGHPHPRGLDVFCVQRLDSTISARIESTLSQLLEWDTSPDGADCQVMAEWLESAAGELGFDTHRFGDAQAPLLIFRRSATGGGRGRVVMYNHYDVDHIEDGWNTPPLNLTQIDERWYGLGVADNKGVLAARLEALRDLDRAPEIWWLVQGEEESGSQTLRRYLEEHGLPDADWFLDENGKTDAEGSQRLLTYRQLADGKREPLTPEDLELVRRATRVAGEHRHVEVRPLNKALVPGGCAFQAALPAGSRYVGLGSNDGETRIHAPNESIPIDGAVKHWIQVRALLDNIAANGQ</sequence>
<evidence type="ECO:0000256" key="1">
    <source>
        <dbReference type="ARBA" id="ARBA00022670"/>
    </source>
</evidence>
<dbReference type="AlphaFoldDB" id="A0A4Y6PWI7"/>
<reference evidence="5 6" key="1">
    <citation type="submission" date="2019-06" db="EMBL/GenBank/DDBJ databases">
        <title>Persicimonas caeni gen. nov., sp. nov., a predatory bacterium isolated from solar saltern.</title>
        <authorList>
            <person name="Wang S."/>
        </authorList>
    </citation>
    <scope>NUCLEOTIDE SEQUENCE [LARGE SCALE GENOMIC DNA]</scope>
    <source>
        <strain evidence="5 6">YN101</strain>
    </source>
</reference>